<gene>
    <name evidence="1" type="ordered locus">Ngar_c02140</name>
</gene>
<dbReference type="Proteomes" id="UP000008037">
    <property type="component" value="Chromosome"/>
</dbReference>
<evidence type="ECO:0000313" key="2">
    <source>
        <dbReference type="Proteomes" id="UP000008037"/>
    </source>
</evidence>
<dbReference type="RefSeq" id="WP_015017735.1">
    <property type="nucleotide sequence ID" value="NC_018719.1"/>
</dbReference>
<dbReference type="EMBL" id="CP002408">
    <property type="protein sequence ID" value="AFU57162.1"/>
    <property type="molecule type" value="Genomic_DNA"/>
</dbReference>
<dbReference type="KEGG" id="nga:Ngar_c02140"/>
<name>K0IH97_NITGG</name>
<dbReference type="InParanoid" id="K0IH97"/>
<dbReference type="HOGENOM" id="CLU_3094222_0_0_2"/>
<reference evidence="1 2" key="1">
    <citation type="journal article" date="2012" name="Environ. Microbiol.">
        <title>The genome of the ammonia-oxidizing Candidatus Nitrososphaera gargensis: insights into metabolic versatility and environmental adaptations.</title>
        <authorList>
            <person name="Spang A."/>
            <person name="Poehlein A."/>
            <person name="Offre P."/>
            <person name="Zumbragel S."/>
            <person name="Haider S."/>
            <person name="Rychlik N."/>
            <person name="Nowka B."/>
            <person name="Schmeisser C."/>
            <person name="Lebedeva E.V."/>
            <person name="Rattei T."/>
            <person name="Bohm C."/>
            <person name="Schmid M."/>
            <person name="Galushko A."/>
            <person name="Hatzenpichler R."/>
            <person name="Weinmaier T."/>
            <person name="Daniel R."/>
            <person name="Schleper C."/>
            <person name="Spieck E."/>
            <person name="Streit W."/>
            <person name="Wagner M."/>
        </authorList>
    </citation>
    <scope>NUCLEOTIDE SEQUENCE [LARGE SCALE GENOMIC DNA]</scope>
    <source>
        <strain evidence="2">Ga9.2</strain>
    </source>
</reference>
<dbReference type="GeneID" id="58787612"/>
<dbReference type="BioCyc" id="CNIT1237085:G1324-214-MONOMER"/>
<accession>K0IH97</accession>
<organism evidence="1 2">
    <name type="scientific">Nitrososphaera gargensis (strain Ga9.2)</name>
    <dbReference type="NCBI Taxonomy" id="1237085"/>
    <lineage>
        <taxon>Archaea</taxon>
        <taxon>Nitrososphaerota</taxon>
        <taxon>Nitrososphaeria</taxon>
        <taxon>Nitrososphaerales</taxon>
        <taxon>Nitrososphaeraceae</taxon>
        <taxon>Nitrososphaera</taxon>
    </lineage>
</organism>
<evidence type="ECO:0000313" key="1">
    <source>
        <dbReference type="EMBL" id="AFU57162.1"/>
    </source>
</evidence>
<keyword evidence="2" id="KW-1185">Reference proteome</keyword>
<sequence>MTDNIILSFNLTNQVDAIGLNLASDNVFKIEAIRARIESFDRALEANVFFP</sequence>
<protein>
    <submittedName>
        <fullName evidence="1">Uncharacterized protein</fullName>
    </submittedName>
</protein>
<dbReference type="AlphaFoldDB" id="K0IH97"/>
<proteinExistence type="predicted"/>